<evidence type="ECO:0000256" key="2">
    <source>
        <dbReference type="ARBA" id="ARBA00006434"/>
    </source>
</evidence>
<gene>
    <name evidence="10" type="ORF">HGQ17_06135</name>
</gene>
<feature type="transmembrane region" description="Helical" evidence="9">
    <location>
        <begin position="434"/>
        <end position="453"/>
    </location>
</feature>
<comment type="subcellular location">
    <subcellularLocation>
        <location evidence="1">Membrane</location>
        <topology evidence="1">Multi-pass membrane protein</topology>
    </subcellularLocation>
</comment>
<keyword evidence="4" id="KW-1003">Cell membrane</keyword>
<dbReference type="InterPro" id="IPR001734">
    <property type="entry name" value="Na/solute_symporter"/>
</dbReference>
<feature type="transmembrane region" description="Helical" evidence="9">
    <location>
        <begin position="381"/>
        <end position="403"/>
    </location>
</feature>
<evidence type="ECO:0000256" key="3">
    <source>
        <dbReference type="ARBA" id="ARBA00022448"/>
    </source>
</evidence>
<keyword evidence="11" id="KW-1185">Reference proteome</keyword>
<dbReference type="CDD" id="cd10322">
    <property type="entry name" value="SLC5sbd"/>
    <property type="match status" value="1"/>
</dbReference>
<dbReference type="GO" id="GO:0022857">
    <property type="term" value="F:transmembrane transporter activity"/>
    <property type="evidence" value="ECO:0007669"/>
    <property type="project" value="InterPro"/>
</dbReference>
<comment type="similarity">
    <text evidence="2 8">Belongs to the sodium:solute symporter (SSF) (TC 2.A.21) family.</text>
</comment>
<dbReference type="Gene3D" id="1.20.1730.10">
    <property type="entry name" value="Sodium/glucose cotransporter"/>
    <property type="match status" value="1"/>
</dbReference>
<evidence type="ECO:0000256" key="1">
    <source>
        <dbReference type="ARBA" id="ARBA00004141"/>
    </source>
</evidence>
<feature type="transmembrane region" description="Helical" evidence="9">
    <location>
        <begin position="69"/>
        <end position="86"/>
    </location>
</feature>
<evidence type="ECO:0000256" key="4">
    <source>
        <dbReference type="ARBA" id="ARBA00022475"/>
    </source>
</evidence>
<reference evidence="10 11" key="1">
    <citation type="submission" date="2020-04" db="EMBL/GenBank/DDBJ databases">
        <title>Nesterenkonia sp. nov., isolated from marine sediment.</title>
        <authorList>
            <person name="Zhang G."/>
        </authorList>
    </citation>
    <scope>NUCLEOTIDE SEQUENCE [LARGE SCALE GENOMIC DNA]</scope>
    <source>
        <strain evidence="10 11">MY13</strain>
    </source>
</reference>
<dbReference type="PROSITE" id="PS00457">
    <property type="entry name" value="NA_SOLUT_SYMP_2"/>
    <property type="match status" value="1"/>
</dbReference>
<dbReference type="EMBL" id="JABAHY010000004">
    <property type="protein sequence ID" value="NLS09590.1"/>
    <property type="molecule type" value="Genomic_DNA"/>
</dbReference>
<evidence type="ECO:0000256" key="5">
    <source>
        <dbReference type="ARBA" id="ARBA00022692"/>
    </source>
</evidence>
<feature type="transmembrane region" description="Helical" evidence="9">
    <location>
        <begin position="122"/>
        <end position="144"/>
    </location>
</feature>
<sequence>MTIGYFLFLVGVSVWIGVKQIRTYEDYNVASRGVSLFPLILTYVGTAIGGSILLGFMTDGYNMGQGQQWYNVAIFVAGIIMATLLIKKIRTLGDRNNYVTIGDFTAHRFGNQARIPTTISVLTAYAAITGMQFVAVGLVLNLVAGVPMNLAIIISAIMLTIKTVFGGLKAVVWQDAFHGTIQTLAVFGLFVLILVTVGDFDQVRANAAALGESAHLSVFHISFAEVAVYALTIGAYQLVRQDLWQRAWAGRDLNTVIRGYWVAIIIAAITGVLVIWMGVMARYGLEIDSEEPSQIYYEIITELLPFELVVVLIVALLATIISCADSFFMCGASSIVNDVIKPALKGKPSQKSLLFWSRIAVVITGVIALVLALLVPRLVELWVTGTAMLVSGLLFPALVALFAKKVSGRGAIIAMWVGLAVSVGWTLAGSPFGHPVFLGLPASIITYVIFHVVDRDRLAEYAGLPPQNTENLAEKPAEEARV</sequence>
<feature type="transmembrane region" description="Helical" evidence="9">
    <location>
        <begin position="6"/>
        <end position="24"/>
    </location>
</feature>
<dbReference type="Pfam" id="PF00474">
    <property type="entry name" value="SSF"/>
    <property type="match status" value="1"/>
</dbReference>
<keyword evidence="3" id="KW-0813">Transport</keyword>
<accession>A0A7X8TIV7</accession>
<feature type="transmembrane region" description="Helical" evidence="9">
    <location>
        <begin position="410"/>
        <end position="428"/>
    </location>
</feature>
<dbReference type="RefSeq" id="WP_168887085.1">
    <property type="nucleotide sequence ID" value="NZ_JABAHY010000004.1"/>
</dbReference>
<dbReference type="AlphaFoldDB" id="A0A7X8TIV7"/>
<keyword evidence="7 9" id="KW-0472">Membrane</keyword>
<feature type="transmembrane region" description="Helical" evidence="9">
    <location>
        <begin position="36"/>
        <end position="57"/>
    </location>
</feature>
<feature type="transmembrane region" description="Helical" evidence="9">
    <location>
        <begin position="180"/>
        <end position="198"/>
    </location>
</feature>
<dbReference type="PANTHER" id="PTHR48086">
    <property type="entry name" value="SODIUM/PROLINE SYMPORTER-RELATED"/>
    <property type="match status" value="1"/>
</dbReference>
<keyword evidence="6 9" id="KW-1133">Transmembrane helix</keyword>
<dbReference type="PROSITE" id="PS50283">
    <property type="entry name" value="NA_SOLUT_SYMP_3"/>
    <property type="match status" value="1"/>
</dbReference>
<feature type="transmembrane region" description="Helical" evidence="9">
    <location>
        <begin position="303"/>
        <end position="332"/>
    </location>
</feature>
<dbReference type="PANTHER" id="PTHR48086:SF7">
    <property type="entry name" value="SODIUM-SOLUTE SYMPORTER-RELATED"/>
    <property type="match status" value="1"/>
</dbReference>
<comment type="caution">
    <text evidence="10">The sequence shown here is derived from an EMBL/GenBank/DDBJ whole genome shotgun (WGS) entry which is preliminary data.</text>
</comment>
<dbReference type="InterPro" id="IPR050277">
    <property type="entry name" value="Sodium:Solute_Symporter"/>
</dbReference>
<feature type="transmembrane region" description="Helical" evidence="9">
    <location>
        <begin position="260"/>
        <end position="283"/>
    </location>
</feature>
<evidence type="ECO:0000256" key="9">
    <source>
        <dbReference type="SAM" id="Phobius"/>
    </source>
</evidence>
<dbReference type="InterPro" id="IPR018212">
    <property type="entry name" value="Na/solute_symporter_CS"/>
</dbReference>
<protein>
    <submittedName>
        <fullName evidence="10">Sodium:solute symporter family protein</fullName>
    </submittedName>
</protein>
<feature type="transmembrane region" description="Helical" evidence="9">
    <location>
        <begin position="150"/>
        <end position="168"/>
    </location>
</feature>
<name>A0A7X8TIV7_9MICC</name>
<feature type="transmembrane region" description="Helical" evidence="9">
    <location>
        <begin position="353"/>
        <end position="375"/>
    </location>
</feature>
<evidence type="ECO:0000256" key="7">
    <source>
        <dbReference type="ARBA" id="ARBA00023136"/>
    </source>
</evidence>
<dbReference type="Proteomes" id="UP000523139">
    <property type="component" value="Unassembled WGS sequence"/>
</dbReference>
<organism evidence="10 11">
    <name type="scientific">Nesterenkonia sedimenti</name>
    <dbReference type="NCBI Taxonomy" id="1463632"/>
    <lineage>
        <taxon>Bacteria</taxon>
        <taxon>Bacillati</taxon>
        <taxon>Actinomycetota</taxon>
        <taxon>Actinomycetes</taxon>
        <taxon>Micrococcales</taxon>
        <taxon>Micrococcaceae</taxon>
        <taxon>Nesterenkonia</taxon>
    </lineage>
</organism>
<evidence type="ECO:0000313" key="10">
    <source>
        <dbReference type="EMBL" id="NLS09590.1"/>
    </source>
</evidence>
<dbReference type="InterPro" id="IPR038377">
    <property type="entry name" value="Na/Glc_symporter_sf"/>
</dbReference>
<feature type="transmembrane region" description="Helical" evidence="9">
    <location>
        <begin position="218"/>
        <end position="239"/>
    </location>
</feature>
<evidence type="ECO:0000256" key="6">
    <source>
        <dbReference type="ARBA" id="ARBA00022989"/>
    </source>
</evidence>
<dbReference type="GO" id="GO:0046942">
    <property type="term" value="P:carboxylic acid transport"/>
    <property type="evidence" value="ECO:0007669"/>
    <property type="project" value="UniProtKB-ARBA"/>
</dbReference>
<keyword evidence="5 9" id="KW-0812">Transmembrane</keyword>
<evidence type="ECO:0000313" key="11">
    <source>
        <dbReference type="Proteomes" id="UP000523139"/>
    </source>
</evidence>
<dbReference type="GO" id="GO:0005886">
    <property type="term" value="C:plasma membrane"/>
    <property type="evidence" value="ECO:0007669"/>
    <property type="project" value="TreeGrafter"/>
</dbReference>
<evidence type="ECO:0000256" key="8">
    <source>
        <dbReference type="RuleBase" id="RU362091"/>
    </source>
</evidence>
<proteinExistence type="inferred from homology"/>